<dbReference type="Proteomes" id="UP001304895">
    <property type="component" value="Unassembled WGS sequence"/>
</dbReference>
<feature type="compositionally biased region" description="Pro residues" evidence="1">
    <location>
        <begin position="326"/>
        <end position="337"/>
    </location>
</feature>
<name>A0AAN6UG71_9PEZI</name>
<feature type="compositionally biased region" description="Polar residues" evidence="1">
    <location>
        <begin position="308"/>
        <end position="320"/>
    </location>
</feature>
<feature type="region of interest" description="Disordered" evidence="1">
    <location>
        <begin position="159"/>
        <end position="426"/>
    </location>
</feature>
<protein>
    <recommendedName>
        <fullName evidence="4">CCCH zinc finger domain protein</fullName>
    </recommendedName>
</protein>
<dbReference type="GO" id="GO:0005634">
    <property type="term" value="C:nucleus"/>
    <property type="evidence" value="ECO:0007669"/>
    <property type="project" value="TreeGrafter"/>
</dbReference>
<dbReference type="EMBL" id="MU853419">
    <property type="protein sequence ID" value="KAK4132119.1"/>
    <property type="molecule type" value="Genomic_DNA"/>
</dbReference>
<feature type="compositionally biased region" description="Low complexity" evidence="1">
    <location>
        <begin position="338"/>
        <end position="355"/>
    </location>
</feature>
<evidence type="ECO:0008006" key="4">
    <source>
        <dbReference type="Google" id="ProtNLM"/>
    </source>
</evidence>
<organism evidence="2 3">
    <name type="scientific">Trichocladium antarcticum</name>
    <dbReference type="NCBI Taxonomy" id="1450529"/>
    <lineage>
        <taxon>Eukaryota</taxon>
        <taxon>Fungi</taxon>
        <taxon>Dikarya</taxon>
        <taxon>Ascomycota</taxon>
        <taxon>Pezizomycotina</taxon>
        <taxon>Sordariomycetes</taxon>
        <taxon>Sordariomycetidae</taxon>
        <taxon>Sordariales</taxon>
        <taxon>Chaetomiaceae</taxon>
        <taxon>Trichocladium</taxon>
    </lineage>
</organism>
<dbReference type="CDD" id="cd23954">
    <property type="entry name" value="AMO1_CTD"/>
    <property type="match status" value="1"/>
</dbReference>
<dbReference type="PANTHER" id="PTHR21099">
    <property type="entry name" value="RAD201"/>
    <property type="match status" value="1"/>
</dbReference>
<reference evidence="2" key="1">
    <citation type="journal article" date="2023" name="Mol. Phylogenet. Evol.">
        <title>Genome-scale phylogeny and comparative genomics of the fungal order Sordariales.</title>
        <authorList>
            <person name="Hensen N."/>
            <person name="Bonometti L."/>
            <person name="Westerberg I."/>
            <person name="Brannstrom I.O."/>
            <person name="Guillou S."/>
            <person name="Cros-Aarteil S."/>
            <person name="Calhoun S."/>
            <person name="Haridas S."/>
            <person name="Kuo A."/>
            <person name="Mondo S."/>
            <person name="Pangilinan J."/>
            <person name="Riley R."/>
            <person name="LaButti K."/>
            <person name="Andreopoulos B."/>
            <person name="Lipzen A."/>
            <person name="Chen C."/>
            <person name="Yan M."/>
            <person name="Daum C."/>
            <person name="Ng V."/>
            <person name="Clum A."/>
            <person name="Steindorff A."/>
            <person name="Ohm R.A."/>
            <person name="Martin F."/>
            <person name="Silar P."/>
            <person name="Natvig D.O."/>
            <person name="Lalanne C."/>
            <person name="Gautier V."/>
            <person name="Ament-Velasquez S.L."/>
            <person name="Kruys A."/>
            <person name="Hutchinson M.I."/>
            <person name="Powell A.J."/>
            <person name="Barry K."/>
            <person name="Miller A.N."/>
            <person name="Grigoriev I.V."/>
            <person name="Debuchy R."/>
            <person name="Gladieux P."/>
            <person name="Hiltunen Thoren M."/>
            <person name="Johannesson H."/>
        </authorList>
    </citation>
    <scope>NUCLEOTIDE SEQUENCE</scope>
    <source>
        <strain evidence="2">CBS 123565</strain>
    </source>
</reference>
<comment type="caution">
    <text evidence="2">The sequence shown here is derived from an EMBL/GenBank/DDBJ whole genome shotgun (WGS) entry which is preliminary data.</text>
</comment>
<feature type="compositionally biased region" description="Low complexity" evidence="1">
    <location>
        <begin position="225"/>
        <end position="255"/>
    </location>
</feature>
<proteinExistence type="predicted"/>
<gene>
    <name evidence="2" type="ORF">BT67DRAFT_444018</name>
</gene>
<feature type="compositionally biased region" description="Low complexity" evidence="1">
    <location>
        <begin position="366"/>
        <end position="394"/>
    </location>
</feature>
<feature type="compositionally biased region" description="Pro residues" evidence="1">
    <location>
        <begin position="256"/>
        <end position="266"/>
    </location>
</feature>
<evidence type="ECO:0000313" key="2">
    <source>
        <dbReference type="EMBL" id="KAK4132119.1"/>
    </source>
</evidence>
<evidence type="ECO:0000313" key="3">
    <source>
        <dbReference type="Proteomes" id="UP001304895"/>
    </source>
</evidence>
<reference evidence="2" key="2">
    <citation type="submission" date="2023-05" db="EMBL/GenBank/DDBJ databases">
        <authorList>
            <consortium name="Lawrence Berkeley National Laboratory"/>
            <person name="Steindorff A."/>
            <person name="Hensen N."/>
            <person name="Bonometti L."/>
            <person name="Westerberg I."/>
            <person name="Brannstrom I.O."/>
            <person name="Guillou S."/>
            <person name="Cros-Aarteil S."/>
            <person name="Calhoun S."/>
            <person name="Haridas S."/>
            <person name="Kuo A."/>
            <person name="Mondo S."/>
            <person name="Pangilinan J."/>
            <person name="Riley R."/>
            <person name="Labutti K."/>
            <person name="Andreopoulos B."/>
            <person name="Lipzen A."/>
            <person name="Chen C."/>
            <person name="Yanf M."/>
            <person name="Daum C."/>
            <person name="Ng V."/>
            <person name="Clum A."/>
            <person name="Ohm R."/>
            <person name="Martin F."/>
            <person name="Silar P."/>
            <person name="Natvig D."/>
            <person name="Lalanne C."/>
            <person name="Gautier V."/>
            <person name="Ament-Velasquez S.L."/>
            <person name="Kruys A."/>
            <person name="Hutchinson M.I."/>
            <person name="Powell A.J."/>
            <person name="Barry K."/>
            <person name="Miller A.N."/>
            <person name="Grigoriev I.V."/>
            <person name="Debuchy R."/>
            <person name="Gladieux P."/>
            <person name="Thoren M.H."/>
            <person name="Johannesson H."/>
        </authorList>
    </citation>
    <scope>NUCLEOTIDE SEQUENCE</scope>
    <source>
        <strain evidence="2">CBS 123565</strain>
    </source>
</reference>
<dbReference type="PANTHER" id="PTHR21099:SF2">
    <property type="entry name" value="SI:CH211-113E8.11"/>
    <property type="match status" value="1"/>
</dbReference>
<evidence type="ECO:0000256" key="1">
    <source>
        <dbReference type="SAM" id="MobiDB-lite"/>
    </source>
</evidence>
<sequence>MSGRQADTPPYAGLTAEQIRKELTTELPQWIFSSFSPGKDAPEQIFGGYPREQSPEELRLHFMQAAMSGNPQGALNDIQTAYQNAQEQIKHVLSNIPAAIQFVVDAANKHPNRIDICKGAPSGGAPATAANAFQSTPAPVSNPFGAPAAPATTVGGFGQPAPLGQKPNPFGPPHPAPDFARPAQPATPAFGQAPALGSVSPFGRPQATGGFSQPAAIEPKPNPFGAPAYGQSAQPAGAPGAFGQPGFGQTAALGPKPSPFGTPPAGPGAFGVSAGGAGGAQQTPSPFGQPPQPAQTASPFGQPGPNVQPGSNPFGQPVSTPANPFGQPPQPQQPPANPFGNAPASAAAPANSFGQRVSNTQTPANPFGQPTTAPAAAAPAGAFGQPSTSAAGASVGAGAGAPGPYGPDATRQHPDINSYSSRGPDRMLSMFKGKPVTYEMPKGGTKPVPMIRNFDGSMTRIWMPDGAPKYTNETEADPAQYEDPNVQQQWRAFLETGRFADGVMPEVPPKREFCAWDF</sequence>
<keyword evidence="3" id="KW-1185">Reference proteome</keyword>
<accession>A0AAN6UG71</accession>
<dbReference type="AlphaFoldDB" id="A0AAN6UG71"/>